<organism evidence="2 3">
    <name type="scientific">Chitinimonas lacunae</name>
    <dbReference type="NCBI Taxonomy" id="1963018"/>
    <lineage>
        <taxon>Bacteria</taxon>
        <taxon>Pseudomonadati</taxon>
        <taxon>Pseudomonadota</taxon>
        <taxon>Betaproteobacteria</taxon>
        <taxon>Neisseriales</taxon>
        <taxon>Chitinibacteraceae</taxon>
        <taxon>Chitinimonas</taxon>
    </lineage>
</organism>
<feature type="chain" id="PRO_5046123980" evidence="1">
    <location>
        <begin position="22"/>
        <end position="86"/>
    </location>
</feature>
<evidence type="ECO:0000256" key="1">
    <source>
        <dbReference type="SAM" id="SignalP"/>
    </source>
</evidence>
<dbReference type="Proteomes" id="UP001595791">
    <property type="component" value="Unassembled WGS sequence"/>
</dbReference>
<name>A0ABV8MKM4_9NEIS</name>
<dbReference type="InterPro" id="IPR008922">
    <property type="entry name" value="Di-copper_centre_dom_sf"/>
</dbReference>
<dbReference type="SUPFAM" id="SSF48056">
    <property type="entry name" value="Di-copper centre-containing domain"/>
    <property type="match status" value="1"/>
</dbReference>
<dbReference type="PROSITE" id="PS51257">
    <property type="entry name" value="PROKAR_LIPOPROTEIN"/>
    <property type="match status" value="1"/>
</dbReference>
<gene>
    <name evidence="2" type="ORF">ACFOW7_04875</name>
</gene>
<evidence type="ECO:0000313" key="2">
    <source>
        <dbReference type="EMBL" id="MFC4158694.1"/>
    </source>
</evidence>
<dbReference type="EMBL" id="JBHSBU010000001">
    <property type="protein sequence ID" value="MFC4158694.1"/>
    <property type="molecule type" value="Genomic_DNA"/>
</dbReference>
<keyword evidence="1" id="KW-0732">Signal</keyword>
<keyword evidence="3" id="KW-1185">Reference proteome</keyword>
<protein>
    <submittedName>
        <fullName evidence="2">Uncharacterized protein</fullName>
    </submittedName>
</protein>
<sequence>MMTLRLWVMGLLLGITGCATRQPAAPATVAMAAPASVSAPPVKRLLRRNIDDLSAQELAAYEHAVAMMRHKSQANPFDRQGFTWQA</sequence>
<feature type="signal peptide" evidence="1">
    <location>
        <begin position="1"/>
        <end position="21"/>
    </location>
</feature>
<reference evidence="3" key="1">
    <citation type="journal article" date="2019" name="Int. J. Syst. Evol. Microbiol.">
        <title>The Global Catalogue of Microorganisms (GCM) 10K type strain sequencing project: providing services to taxonomists for standard genome sequencing and annotation.</title>
        <authorList>
            <consortium name="The Broad Institute Genomics Platform"/>
            <consortium name="The Broad Institute Genome Sequencing Center for Infectious Disease"/>
            <person name="Wu L."/>
            <person name="Ma J."/>
        </authorList>
    </citation>
    <scope>NUCLEOTIDE SEQUENCE [LARGE SCALE GENOMIC DNA]</scope>
    <source>
        <strain evidence="3">LMG 29894</strain>
    </source>
</reference>
<dbReference type="RefSeq" id="WP_378161648.1">
    <property type="nucleotide sequence ID" value="NZ_JBHSBU010000001.1"/>
</dbReference>
<comment type="caution">
    <text evidence="2">The sequence shown here is derived from an EMBL/GenBank/DDBJ whole genome shotgun (WGS) entry which is preliminary data.</text>
</comment>
<proteinExistence type="predicted"/>
<accession>A0ABV8MKM4</accession>
<evidence type="ECO:0000313" key="3">
    <source>
        <dbReference type="Proteomes" id="UP001595791"/>
    </source>
</evidence>